<gene>
    <name evidence="1" type="ORF">XDD1_0996</name>
</gene>
<organism evidence="1 2">
    <name type="scientific">Xenorhabdus doucetiae</name>
    <dbReference type="NCBI Taxonomy" id="351671"/>
    <lineage>
        <taxon>Bacteria</taxon>
        <taxon>Pseudomonadati</taxon>
        <taxon>Pseudomonadota</taxon>
        <taxon>Gammaproteobacteria</taxon>
        <taxon>Enterobacterales</taxon>
        <taxon>Morganellaceae</taxon>
        <taxon>Xenorhabdus</taxon>
    </lineage>
</organism>
<name>A0A068QPJ0_9GAMM</name>
<dbReference type="EMBL" id="FO704550">
    <property type="protein sequence ID" value="CDG16699.1"/>
    <property type="molecule type" value="Genomic_DNA"/>
</dbReference>
<dbReference type="HOGENOM" id="CLU_3298814_0_0_6"/>
<dbReference type="STRING" id="351671.XDD1_0996"/>
<proteinExistence type="predicted"/>
<sequence>MDKLFMIDTKKNEILEKNSMHNILNMLKIVLFRNNKQVIF</sequence>
<dbReference type="KEGG" id="xdo:XDD1_0996"/>
<dbReference type="AlphaFoldDB" id="A0A068QPJ0"/>
<dbReference type="Proteomes" id="UP000032721">
    <property type="component" value="Chromosome"/>
</dbReference>
<protein>
    <submittedName>
        <fullName evidence="1">Uncharacterized protein</fullName>
    </submittedName>
</protein>
<reference evidence="1 2" key="1">
    <citation type="submission" date="2013-07" db="EMBL/GenBank/DDBJ databases">
        <authorList>
            <person name="Genoscope - CEA"/>
        </authorList>
    </citation>
    <scope>NUCLEOTIDE SEQUENCE [LARGE SCALE GENOMIC DNA]</scope>
    <source>
        <strain evidence="2">FRM16 / DSM 17909</strain>
    </source>
</reference>
<accession>A0A068QPJ0</accession>
<evidence type="ECO:0000313" key="2">
    <source>
        <dbReference type="Proteomes" id="UP000032721"/>
    </source>
</evidence>
<evidence type="ECO:0000313" key="1">
    <source>
        <dbReference type="EMBL" id="CDG16699.1"/>
    </source>
</evidence>